<dbReference type="Proteomes" id="UP000324143">
    <property type="component" value="Unassembled WGS sequence"/>
</dbReference>
<comment type="caution">
    <text evidence="13">The sequence shown here is derived from an EMBL/GenBank/DDBJ whole genome shotgun (WGS) entry which is preliminary data.</text>
</comment>
<evidence type="ECO:0000256" key="3">
    <source>
        <dbReference type="ARBA" id="ARBA00022553"/>
    </source>
</evidence>
<accession>A0A5D0MKX4</accession>
<dbReference type="GO" id="GO:0000155">
    <property type="term" value="F:phosphorelay sensor kinase activity"/>
    <property type="evidence" value="ECO:0007669"/>
    <property type="project" value="InterPro"/>
</dbReference>
<evidence type="ECO:0000256" key="5">
    <source>
        <dbReference type="ARBA" id="ARBA00022741"/>
    </source>
</evidence>
<dbReference type="Gene3D" id="3.40.50.2300">
    <property type="match status" value="1"/>
</dbReference>
<evidence type="ECO:0000256" key="4">
    <source>
        <dbReference type="ARBA" id="ARBA00022679"/>
    </source>
</evidence>
<feature type="modified residue" description="4-aspartylphosphate" evidence="9">
    <location>
        <position position="603"/>
    </location>
</feature>
<dbReference type="InterPro" id="IPR003594">
    <property type="entry name" value="HATPase_dom"/>
</dbReference>
<protein>
    <recommendedName>
        <fullName evidence="2">histidine kinase</fullName>
        <ecNumber evidence="2">2.7.13.3</ecNumber>
    </recommendedName>
</protein>
<dbReference type="CDD" id="cd17574">
    <property type="entry name" value="REC_OmpR"/>
    <property type="match status" value="1"/>
</dbReference>
<evidence type="ECO:0000256" key="9">
    <source>
        <dbReference type="PROSITE-ProRule" id="PRU00169"/>
    </source>
</evidence>
<proteinExistence type="predicted"/>
<gene>
    <name evidence="13" type="ORF">FXF47_02015</name>
</gene>
<keyword evidence="10" id="KW-0812">Transmembrane</keyword>
<feature type="transmembrane region" description="Helical" evidence="10">
    <location>
        <begin position="6"/>
        <end position="29"/>
    </location>
</feature>
<evidence type="ECO:0000256" key="10">
    <source>
        <dbReference type="SAM" id="Phobius"/>
    </source>
</evidence>
<dbReference type="PRINTS" id="PR00344">
    <property type="entry name" value="BCTRLSENSOR"/>
</dbReference>
<dbReference type="PANTHER" id="PTHR43065">
    <property type="entry name" value="SENSOR HISTIDINE KINASE"/>
    <property type="match status" value="1"/>
</dbReference>
<keyword evidence="3 9" id="KW-0597">Phosphoprotein</keyword>
<name>A0A5D0MKX4_9BACT</name>
<dbReference type="Gene3D" id="1.10.287.130">
    <property type="match status" value="1"/>
</dbReference>
<feature type="domain" description="Response regulatory" evidence="12">
    <location>
        <begin position="554"/>
        <end position="669"/>
    </location>
</feature>
<evidence type="ECO:0000313" key="13">
    <source>
        <dbReference type="EMBL" id="TYB31868.1"/>
    </source>
</evidence>
<reference evidence="13" key="1">
    <citation type="submission" date="2019-08" db="EMBL/GenBank/DDBJ databases">
        <title>Genomic characterization of a novel candidate phylum (ARYD3) from a high temperature, high salinity tertiary oil reservoir in north central Oklahoma, USA.</title>
        <authorList>
            <person name="Youssef N.H."/>
            <person name="Yadav A."/>
            <person name="Elshahed M.S."/>
        </authorList>
    </citation>
    <scope>NUCLEOTIDE SEQUENCE [LARGE SCALE GENOMIC DNA]</scope>
    <source>
        <strain evidence="13">ARYD3</strain>
    </source>
</reference>
<keyword evidence="6" id="KW-0418">Kinase</keyword>
<keyword evidence="14" id="KW-1185">Reference proteome</keyword>
<dbReference type="PROSITE" id="PS50109">
    <property type="entry name" value="HIS_KIN"/>
    <property type="match status" value="1"/>
</dbReference>
<evidence type="ECO:0000256" key="2">
    <source>
        <dbReference type="ARBA" id="ARBA00012438"/>
    </source>
</evidence>
<dbReference type="Pfam" id="PF00072">
    <property type="entry name" value="Response_reg"/>
    <property type="match status" value="1"/>
</dbReference>
<dbReference type="InterPro" id="IPR003661">
    <property type="entry name" value="HisK_dim/P_dom"/>
</dbReference>
<dbReference type="Gene3D" id="3.30.450.20">
    <property type="entry name" value="PAS domain"/>
    <property type="match status" value="1"/>
</dbReference>
<evidence type="ECO:0000313" key="14">
    <source>
        <dbReference type="Proteomes" id="UP000324143"/>
    </source>
</evidence>
<dbReference type="SMART" id="SM00387">
    <property type="entry name" value="HATPase_c"/>
    <property type="match status" value="1"/>
</dbReference>
<dbReference type="Pfam" id="PF00512">
    <property type="entry name" value="HisKA"/>
    <property type="match status" value="1"/>
</dbReference>
<dbReference type="SMART" id="SM00448">
    <property type="entry name" value="REC"/>
    <property type="match status" value="1"/>
</dbReference>
<dbReference type="InterPro" id="IPR011006">
    <property type="entry name" value="CheY-like_superfamily"/>
</dbReference>
<evidence type="ECO:0000256" key="7">
    <source>
        <dbReference type="ARBA" id="ARBA00022840"/>
    </source>
</evidence>
<dbReference type="EMBL" id="VSIX01000026">
    <property type="protein sequence ID" value="TYB31868.1"/>
    <property type="molecule type" value="Genomic_DNA"/>
</dbReference>
<dbReference type="SUPFAM" id="SSF47384">
    <property type="entry name" value="Homodimeric domain of signal transducing histidine kinase"/>
    <property type="match status" value="1"/>
</dbReference>
<dbReference type="AlphaFoldDB" id="A0A5D0MKX4"/>
<evidence type="ECO:0000259" key="12">
    <source>
        <dbReference type="PROSITE" id="PS50110"/>
    </source>
</evidence>
<dbReference type="GO" id="GO:0005524">
    <property type="term" value="F:ATP binding"/>
    <property type="evidence" value="ECO:0007669"/>
    <property type="project" value="UniProtKB-KW"/>
</dbReference>
<comment type="catalytic activity">
    <reaction evidence="1">
        <text>ATP + protein L-histidine = ADP + protein N-phospho-L-histidine.</text>
        <dbReference type="EC" id="2.7.13.3"/>
    </reaction>
</comment>
<evidence type="ECO:0000259" key="11">
    <source>
        <dbReference type="PROSITE" id="PS50109"/>
    </source>
</evidence>
<dbReference type="Gene3D" id="3.30.565.10">
    <property type="entry name" value="Histidine kinase-like ATPase, C-terminal domain"/>
    <property type="match status" value="1"/>
</dbReference>
<dbReference type="Pfam" id="PF02518">
    <property type="entry name" value="HATPase_c"/>
    <property type="match status" value="1"/>
</dbReference>
<dbReference type="InterPro" id="IPR004358">
    <property type="entry name" value="Sig_transdc_His_kin-like_C"/>
</dbReference>
<feature type="transmembrane region" description="Helical" evidence="10">
    <location>
        <begin position="144"/>
        <end position="163"/>
    </location>
</feature>
<keyword evidence="10" id="KW-0472">Membrane</keyword>
<dbReference type="InterPro" id="IPR005467">
    <property type="entry name" value="His_kinase_dom"/>
</dbReference>
<keyword evidence="8" id="KW-0902">Two-component regulatory system</keyword>
<dbReference type="SUPFAM" id="SSF55874">
    <property type="entry name" value="ATPase domain of HSP90 chaperone/DNA topoisomerase II/histidine kinase"/>
    <property type="match status" value="1"/>
</dbReference>
<dbReference type="InterPro" id="IPR036890">
    <property type="entry name" value="HATPase_C_sf"/>
</dbReference>
<dbReference type="InterPro" id="IPR001789">
    <property type="entry name" value="Sig_transdc_resp-reg_receiver"/>
</dbReference>
<dbReference type="EC" id="2.7.13.3" evidence="2"/>
<keyword evidence="7" id="KW-0067">ATP-binding</keyword>
<dbReference type="PROSITE" id="PS50110">
    <property type="entry name" value="RESPONSE_REGULATORY"/>
    <property type="match status" value="1"/>
</dbReference>
<dbReference type="PANTHER" id="PTHR43065:SF46">
    <property type="entry name" value="C4-DICARBOXYLATE TRANSPORT SENSOR PROTEIN DCTB"/>
    <property type="match status" value="1"/>
</dbReference>
<evidence type="ECO:0000256" key="8">
    <source>
        <dbReference type="ARBA" id="ARBA00023012"/>
    </source>
</evidence>
<sequence>MYTKKFKNHLILLSMVIILLFTLFIVYLYNQNYKMTINRIETNIESVYLDISNQLWSFEIERLIKRISFLEKSKEIKKAYVFDNVSETYIGAESDRIKKISLKKYQKSFWYTIKRKEIKYKNEKIGKLIVIINKQDIFLQLAKWVGFLGIILLLTLSIMRILIKKIIKVFDTQLKEIKEMQQHFYNIINSSPNPILALNHNKKIFAVNNSFKEKFVKDNENIKNLKVYKKIEKHIDEAMDKTKNVYLKEIQINNSYYSINIYPEHNIEEKDKLMIVQMVDVTELKKVEKKYLRAQKMETVGLLTGGIAHDFNNILAGLFSYVELLETNIEEKKNIKYVKKIKRILNQAKDLVNQILLFSSENSTKKEVIALNHVIESAFSIAKHSISKNINLNYKKDTEEDLILYAEENILIQILLNLILNARDAIGDKQNGEIKIKTEKVYLNKEQKKDLGVDKTGAYVLLEIIDNGKGIPKEIVNKIFDPFFTTKNKDNKKGTGLGLAIVYERINNLGGAISVRSEVDEGTVFSLYIPLSKNKEKKEEKVKEKRENEGGKYKLLLIDDEEMIVESLKPLLERENFEVDVAFNGQEGLKKVGEKNFDLIILDWVMPKMDGKHFVEEINSKNSRTPILLSSGYIKENVEEIVEKYSFIKDIVFKPFDFDNLIDIIYSTLS</sequence>
<keyword evidence="10" id="KW-1133">Transmembrane helix</keyword>
<dbReference type="CDD" id="cd00082">
    <property type="entry name" value="HisKA"/>
    <property type="match status" value="1"/>
</dbReference>
<feature type="domain" description="Histidine kinase" evidence="11">
    <location>
        <begin position="306"/>
        <end position="533"/>
    </location>
</feature>
<dbReference type="SUPFAM" id="SSF52172">
    <property type="entry name" value="CheY-like"/>
    <property type="match status" value="1"/>
</dbReference>
<dbReference type="InterPro" id="IPR036097">
    <property type="entry name" value="HisK_dim/P_sf"/>
</dbReference>
<keyword evidence="4" id="KW-0808">Transferase</keyword>
<evidence type="ECO:0000256" key="1">
    <source>
        <dbReference type="ARBA" id="ARBA00000085"/>
    </source>
</evidence>
<organism evidence="13 14">
    <name type="scientific">Candidatus Mcinerneyibacterium aminivorans</name>
    <dbReference type="NCBI Taxonomy" id="2703815"/>
    <lineage>
        <taxon>Bacteria</taxon>
        <taxon>Candidatus Macinerneyibacteriota</taxon>
        <taxon>Candidatus Mcinerneyibacteria</taxon>
        <taxon>Candidatus Mcinerneyibacteriales</taxon>
        <taxon>Candidatus Mcinerneyibacteriaceae</taxon>
        <taxon>Candidatus Mcinerneyibacterium</taxon>
    </lineage>
</organism>
<evidence type="ECO:0000256" key="6">
    <source>
        <dbReference type="ARBA" id="ARBA00022777"/>
    </source>
</evidence>
<dbReference type="SMART" id="SM00388">
    <property type="entry name" value="HisKA"/>
    <property type="match status" value="1"/>
</dbReference>
<keyword evidence="5" id="KW-0547">Nucleotide-binding</keyword>